<sequence>MPDEKRRFKAKIAGETYTIVGPRSEKHMQVVAQTVDEQMTQLQKMTKGLDSEKRAMLMAINAVSDQLEMKKKMIKLEERIKELEEKLS</sequence>
<dbReference type="Proteomes" id="UP000199589">
    <property type="component" value="Unassembled WGS sequence"/>
</dbReference>
<keyword evidence="3" id="KW-0963">Cytoplasm</keyword>
<dbReference type="RefSeq" id="WP_091897226.1">
    <property type="nucleotide sequence ID" value="NZ_FOSJ01000018.1"/>
</dbReference>
<dbReference type="GO" id="GO:0005829">
    <property type="term" value="C:cytosol"/>
    <property type="evidence" value="ECO:0007669"/>
    <property type="project" value="TreeGrafter"/>
</dbReference>
<organism evidence="10 11">
    <name type="scientific">Marinilactibacillus piezotolerans</name>
    <dbReference type="NCBI Taxonomy" id="258723"/>
    <lineage>
        <taxon>Bacteria</taxon>
        <taxon>Bacillati</taxon>
        <taxon>Bacillota</taxon>
        <taxon>Bacilli</taxon>
        <taxon>Lactobacillales</taxon>
        <taxon>Carnobacteriaceae</taxon>
        <taxon>Marinilactibacillus</taxon>
    </lineage>
</organism>
<dbReference type="GO" id="GO:0030428">
    <property type="term" value="C:cell septum"/>
    <property type="evidence" value="ECO:0007669"/>
    <property type="project" value="TreeGrafter"/>
</dbReference>
<dbReference type="EMBL" id="FOSJ01000018">
    <property type="protein sequence ID" value="SFK25249.1"/>
    <property type="molecule type" value="Genomic_DNA"/>
</dbReference>
<dbReference type="SUPFAM" id="SSF102829">
    <property type="entry name" value="Cell division protein ZapA-like"/>
    <property type="match status" value="1"/>
</dbReference>
<evidence type="ECO:0000256" key="1">
    <source>
        <dbReference type="ARBA" id="ARBA00004496"/>
    </source>
</evidence>
<keyword evidence="4 10" id="KW-0132">Cell division</keyword>
<dbReference type="PANTHER" id="PTHR34981:SF1">
    <property type="entry name" value="CELL DIVISION PROTEIN ZAPA"/>
    <property type="match status" value="1"/>
</dbReference>
<dbReference type="GO" id="GO:0000917">
    <property type="term" value="P:division septum assembly"/>
    <property type="evidence" value="ECO:0007669"/>
    <property type="project" value="UniProtKB-KW"/>
</dbReference>
<keyword evidence="6" id="KW-0131">Cell cycle</keyword>
<evidence type="ECO:0000256" key="8">
    <source>
        <dbReference type="ARBA" id="ARBA00026068"/>
    </source>
</evidence>
<evidence type="ECO:0000256" key="5">
    <source>
        <dbReference type="ARBA" id="ARBA00023210"/>
    </source>
</evidence>
<gene>
    <name evidence="10" type="ORF">SAMN04488569_101814</name>
</gene>
<proteinExistence type="predicted"/>
<dbReference type="OrthoDB" id="2139724at2"/>
<evidence type="ECO:0000256" key="9">
    <source>
        <dbReference type="ARBA" id="ARBA00033158"/>
    </source>
</evidence>
<keyword evidence="5" id="KW-0717">Septation</keyword>
<dbReference type="InterPro" id="IPR053712">
    <property type="entry name" value="Bac_CellDiv_Activator"/>
</dbReference>
<protein>
    <recommendedName>
        <fullName evidence="2">Cell division protein ZapA</fullName>
    </recommendedName>
    <alternativeName>
        <fullName evidence="9">Z ring-associated protein ZapA</fullName>
    </alternativeName>
</protein>
<evidence type="ECO:0000256" key="6">
    <source>
        <dbReference type="ARBA" id="ARBA00023306"/>
    </source>
</evidence>
<dbReference type="GO" id="GO:0032153">
    <property type="term" value="C:cell division site"/>
    <property type="evidence" value="ECO:0007669"/>
    <property type="project" value="TreeGrafter"/>
</dbReference>
<evidence type="ECO:0000256" key="2">
    <source>
        <dbReference type="ARBA" id="ARBA00015195"/>
    </source>
</evidence>
<reference evidence="11" key="1">
    <citation type="submission" date="2016-10" db="EMBL/GenBank/DDBJ databases">
        <authorList>
            <person name="Varghese N."/>
            <person name="Submissions S."/>
        </authorList>
    </citation>
    <scope>NUCLEOTIDE SEQUENCE [LARGE SCALE GENOMIC DNA]</scope>
    <source>
        <strain evidence="11">DSM 16108</strain>
    </source>
</reference>
<dbReference type="GO" id="GO:0043093">
    <property type="term" value="P:FtsZ-dependent cytokinesis"/>
    <property type="evidence" value="ECO:0007669"/>
    <property type="project" value="TreeGrafter"/>
</dbReference>
<dbReference type="PANTHER" id="PTHR34981">
    <property type="entry name" value="CELL DIVISION PROTEIN ZAPA"/>
    <property type="match status" value="1"/>
</dbReference>
<dbReference type="STRING" id="258723.GCA_900169305_00850"/>
<evidence type="ECO:0000256" key="3">
    <source>
        <dbReference type="ARBA" id="ARBA00022490"/>
    </source>
</evidence>
<evidence type="ECO:0000256" key="7">
    <source>
        <dbReference type="ARBA" id="ARBA00024910"/>
    </source>
</evidence>
<dbReference type="InterPro" id="IPR036192">
    <property type="entry name" value="Cell_div_ZapA-like_sf"/>
</dbReference>
<dbReference type="Gene3D" id="6.10.250.790">
    <property type="match status" value="1"/>
</dbReference>
<name>A0A1I3Y1F6_9LACT</name>
<evidence type="ECO:0000313" key="11">
    <source>
        <dbReference type="Proteomes" id="UP000199589"/>
    </source>
</evidence>
<comment type="subcellular location">
    <subcellularLocation>
        <location evidence="1">Cytoplasm</location>
    </subcellularLocation>
</comment>
<comment type="function">
    <text evidence="7">Activator of cell division through the inhibition of FtsZ GTPase activity, therefore promoting FtsZ assembly into bundles of protofilaments necessary for the formation of the division Z ring. It is recruited early at mid-cell but it is not essential for cell division.</text>
</comment>
<evidence type="ECO:0000256" key="4">
    <source>
        <dbReference type="ARBA" id="ARBA00022618"/>
    </source>
</evidence>
<comment type="subunit">
    <text evidence="8">Homodimer. Interacts with FtsZ.</text>
</comment>
<keyword evidence="11" id="KW-1185">Reference proteome</keyword>
<dbReference type="Pfam" id="PF05164">
    <property type="entry name" value="ZapA"/>
    <property type="match status" value="1"/>
</dbReference>
<dbReference type="InterPro" id="IPR007838">
    <property type="entry name" value="Cell_div_ZapA-like"/>
</dbReference>
<evidence type="ECO:0000313" key="10">
    <source>
        <dbReference type="EMBL" id="SFK25249.1"/>
    </source>
</evidence>
<dbReference type="GO" id="GO:0000921">
    <property type="term" value="P:septin ring assembly"/>
    <property type="evidence" value="ECO:0007669"/>
    <property type="project" value="TreeGrafter"/>
</dbReference>
<dbReference type="AlphaFoldDB" id="A0A1I3Y1F6"/>
<accession>A0A1I3Y1F6</accession>